<reference evidence="2" key="1">
    <citation type="submission" date="2024-03" db="EMBL/GenBank/DDBJ databases">
        <title>WGS assembly of Saponaria officinalis var. Norfolk2.</title>
        <authorList>
            <person name="Jenkins J."/>
            <person name="Shu S."/>
            <person name="Grimwood J."/>
            <person name="Barry K."/>
            <person name="Goodstein D."/>
            <person name="Schmutz J."/>
            <person name="Leebens-Mack J."/>
            <person name="Osbourn A."/>
        </authorList>
    </citation>
    <scope>NUCLEOTIDE SEQUENCE [LARGE SCALE GENOMIC DNA]</scope>
    <source>
        <strain evidence="2">JIC</strain>
    </source>
</reference>
<dbReference type="InterPro" id="IPR001810">
    <property type="entry name" value="F-box_dom"/>
</dbReference>
<dbReference type="Proteomes" id="UP001443914">
    <property type="component" value="Unassembled WGS sequence"/>
</dbReference>
<evidence type="ECO:0000313" key="3">
    <source>
        <dbReference type="Proteomes" id="UP001443914"/>
    </source>
</evidence>
<gene>
    <name evidence="2" type="ORF">RND81_05G139000</name>
</gene>
<feature type="domain" description="F-box" evidence="1">
    <location>
        <begin position="23"/>
        <end position="56"/>
    </location>
</feature>
<organism evidence="2 3">
    <name type="scientific">Saponaria officinalis</name>
    <name type="common">Common soapwort</name>
    <name type="synonym">Lychnis saponaria</name>
    <dbReference type="NCBI Taxonomy" id="3572"/>
    <lineage>
        <taxon>Eukaryota</taxon>
        <taxon>Viridiplantae</taxon>
        <taxon>Streptophyta</taxon>
        <taxon>Embryophyta</taxon>
        <taxon>Tracheophyta</taxon>
        <taxon>Spermatophyta</taxon>
        <taxon>Magnoliopsida</taxon>
        <taxon>eudicotyledons</taxon>
        <taxon>Gunneridae</taxon>
        <taxon>Pentapetalae</taxon>
        <taxon>Caryophyllales</taxon>
        <taxon>Caryophyllaceae</taxon>
        <taxon>Caryophylleae</taxon>
        <taxon>Saponaria</taxon>
    </lineage>
</organism>
<keyword evidence="3" id="KW-1185">Reference proteome</keyword>
<dbReference type="SUPFAM" id="SSF52047">
    <property type="entry name" value="RNI-like"/>
    <property type="match status" value="1"/>
</dbReference>
<dbReference type="InterPro" id="IPR053772">
    <property type="entry name" value="At1g61320/At1g61330-like"/>
</dbReference>
<name>A0AAW1KXZ9_SAPOF</name>
<dbReference type="InterPro" id="IPR055357">
    <property type="entry name" value="LRR_At1g61320_AtMIF1"/>
</dbReference>
<dbReference type="PANTHER" id="PTHR34145">
    <property type="entry name" value="OS02G0105600 PROTEIN"/>
    <property type="match status" value="1"/>
</dbReference>
<comment type="caution">
    <text evidence="2">The sequence shown here is derived from an EMBL/GenBank/DDBJ whole genome shotgun (WGS) entry which is preliminary data.</text>
</comment>
<dbReference type="Gene3D" id="3.80.10.10">
    <property type="entry name" value="Ribonuclease Inhibitor"/>
    <property type="match status" value="1"/>
</dbReference>
<dbReference type="InterPro" id="IPR036047">
    <property type="entry name" value="F-box-like_dom_sf"/>
</dbReference>
<dbReference type="SUPFAM" id="SSF81383">
    <property type="entry name" value="F-box domain"/>
    <property type="match status" value="1"/>
</dbReference>
<evidence type="ECO:0000259" key="1">
    <source>
        <dbReference type="PROSITE" id="PS50181"/>
    </source>
</evidence>
<dbReference type="InterPro" id="IPR032675">
    <property type="entry name" value="LRR_dom_sf"/>
</dbReference>
<dbReference type="PROSITE" id="PS50181">
    <property type="entry name" value="FBOX"/>
    <property type="match status" value="1"/>
</dbReference>
<evidence type="ECO:0000313" key="2">
    <source>
        <dbReference type="EMBL" id="KAK9725367.1"/>
    </source>
</evidence>
<protein>
    <recommendedName>
        <fullName evidence="1">F-box domain-containing protein</fullName>
    </recommendedName>
</protein>
<dbReference type="Gene3D" id="1.20.1280.50">
    <property type="match status" value="1"/>
</dbReference>
<dbReference type="Pfam" id="PF23622">
    <property type="entry name" value="LRR_At1g61320_AtMIF1"/>
    <property type="match status" value="1"/>
</dbReference>
<sequence length="371" mass="42112">MMMTKSGCQYNKIQCREPRASEDDRLSDLPNEILLSIVSSFSMKEIARLSHVSRQWEFVWRCAPLLIFEDPRAMDKIKASIAAIPEEILLSFVSWVDCVLDKHLGTTIDELRITFILDLNWQSHVDKWAAFAVDKHVQRLELNFSSYWIKTPTKVNSGKPLDLPPKLSTIKSTRLTSLCLKYVNATDEFIDYLSRSCPLLEVLCIVGSNRLISVGACGSFKQLKNLEVSHCRNLKTIDISAPKLSSFTHYGDPVKLHFSYAPSLVDVSVGKAAGPRGRIAYVFDSLSKHLSQLVRLSLMISTIGRRNMGIDNPADMPNLRHLEFQVRAYFEQSLEGWAPLIAASPRLQKLSLKARRLILFNTIKYSVRLHM</sequence>
<accession>A0AAW1KXZ9</accession>
<dbReference type="AlphaFoldDB" id="A0AAW1KXZ9"/>
<proteinExistence type="predicted"/>
<dbReference type="PANTHER" id="PTHR34145:SF68">
    <property type="entry name" value="FBD DOMAIN-CONTAINING PROTEIN"/>
    <property type="match status" value="1"/>
</dbReference>
<dbReference type="EMBL" id="JBDFQZ010000005">
    <property type="protein sequence ID" value="KAK9725367.1"/>
    <property type="molecule type" value="Genomic_DNA"/>
</dbReference>
<dbReference type="Pfam" id="PF12937">
    <property type="entry name" value="F-box-like"/>
    <property type="match status" value="1"/>
</dbReference>